<dbReference type="InterPro" id="IPR013783">
    <property type="entry name" value="Ig-like_fold"/>
</dbReference>
<dbReference type="AlphaFoldDB" id="A0A8X6XG46"/>
<evidence type="ECO:0000313" key="1">
    <source>
        <dbReference type="EMBL" id="GFY52446.1"/>
    </source>
</evidence>
<name>A0A8X6XG46_9ARAC</name>
<dbReference type="Gene3D" id="2.60.40.10">
    <property type="entry name" value="Immunoglobulins"/>
    <property type="match status" value="1"/>
</dbReference>
<proteinExistence type="predicted"/>
<sequence length="118" mass="13248">MMKFMQQNNKPYTIIPYNKQKTSAAGFDAAIPGYVRYSMVVDGAKGIYNLRIHNVQMDDEAEYQCQETVMLEMSSSSTASLHQKGSSKGKKGQFVCLEESRVSFAVGSTTPMHNKLYF</sequence>
<keyword evidence="2" id="KW-1185">Reference proteome</keyword>
<protein>
    <submittedName>
        <fullName evidence="1">Uncharacterized protein</fullName>
    </submittedName>
</protein>
<reference evidence="1" key="1">
    <citation type="submission" date="2020-08" db="EMBL/GenBank/DDBJ databases">
        <title>Multicomponent nature underlies the extraordinary mechanical properties of spider dragline silk.</title>
        <authorList>
            <person name="Kono N."/>
            <person name="Nakamura H."/>
            <person name="Mori M."/>
            <person name="Yoshida Y."/>
            <person name="Ohtoshi R."/>
            <person name="Malay A.D."/>
            <person name="Moran D.A.P."/>
            <person name="Tomita M."/>
            <person name="Numata K."/>
            <person name="Arakawa K."/>
        </authorList>
    </citation>
    <scope>NUCLEOTIDE SEQUENCE</scope>
</reference>
<accession>A0A8X6XG46</accession>
<comment type="caution">
    <text evidence="1">The sequence shown here is derived from an EMBL/GenBank/DDBJ whole genome shotgun (WGS) entry which is preliminary data.</text>
</comment>
<dbReference type="Proteomes" id="UP000886998">
    <property type="component" value="Unassembled WGS sequence"/>
</dbReference>
<evidence type="ECO:0000313" key="2">
    <source>
        <dbReference type="Proteomes" id="UP000886998"/>
    </source>
</evidence>
<dbReference type="SUPFAM" id="SSF48726">
    <property type="entry name" value="Immunoglobulin"/>
    <property type="match status" value="1"/>
</dbReference>
<gene>
    <name evidence="1" type="ORF">TNIN_218321</name>
</gene>
<dbReference type="EMBL" id="BMAV01008693">
    <property type="protein sequence ID" value="GFY52446.1"/>
    <property type="molecule type" value="Genomic_DNA"/>
</dbReference>
<dbReference type="OrthoDB" id="10028801at2759"/>
<organism evidence="1 2">
    <name type="scientific">Trichonephila inaurata madagascariensis</name>
    <dbReference type="NCBI Taxonomy" id="2747483"/>
    <lineage>
        <taxon>Eukaryota</taxon>
        <taxon>Metazoa</taxon>
        <taxon>Ecdysozoa</taxon>
        <taxon>Arthropoda</taxon>
        <taxon>Chelicerata</taxon>
        <taxon>Arachnida</taxon>
        <taxon>Araneae</taxon>
        <taxon>Araneomorphae</taxon>
        <taxon>Entelegynae</taxon>
        <taxon>Araneoidea</taxon>
        <taxon>Nephilidae</taxon>
        <taxon>Trichonephila</taxon>
        <taxon>Trichonephila inaurata</taxon>
    </lineage>
</organism>
<dbReference type="InterPro" id="IPR036179">
    <property type="entry name" value="Ig-like_dom_sf"/>
</dbReference>